<comment type="caution">
    <text evidence="1">The sequence shown here is derived from an EMBL/GenBank/DDBJ whole genome shotgun (WGS) entry which is preliminary data.</text>
</comment>
<evidence type="ECO:0000313" key="2">
    <source>
        <dbReference type="Proteomes" id="UP001500967"/>
    </source>
</evidence>
<evidence type="ECO:0000313" key="1">
    <source>
        <dbReference type="EMBL" id="GAA0222816.1"/>
    </source>
</evidence>
<gene>
    <name evidence="1" type="ORF">GCM10009539_05040</name>
</gene>
<sequence length="84" mass="9305">MTLETRPTGLRRALRTGAGFGMGTWQGLFEALTIGGPSRVISSIRAEERSQLPELAQELDTGRWVKRHDDATAVLVYPYTEGAW</sequence>
<accession>A0ABP3D406</accession>
<dbReference type="EMBL" id="BAAAGX010000003">
    <property type="protein sequence ID" value="GAA0222816.1"/>
    <property type="molecule type" value="Genomic_DNA"/>
</dbReference>
<dbReference type="RefSeq" id="WP_344647066.1">
    <property type="nucleotide sequence ID" value="NZ_BAAAGX010000003.1"/>
</dbReference>
<name>A0ABP3D406_9ACTN</name>
<protein>
    <submittedName>
        <fullName evidence="1">Uncharacterized protein</fullName>
    </submittedName>
</protein>
<dbReference type="Proteomes" id="UP001500967">
    <property type="component" value="Unassembled WGS sequence"/>
</dbReference>
<keyword evidence="2" id="KW-1185">Reference proteome</keyword>
<organism evidence="1 2">
    <name type="scientific">Cryptosporangium japonicum</name>
    <dbReference type="NCBI Taxonomy" id="80872"/>
    <lineage>
        <taxon>Bacteria</taxon>
        <taxon>Bacillati</taxon>
        <taxon>Actinomycetota</taxon>
        <taxon>Actinomycetes</taxon>
        <taxon>Cryptosporangiales</taxon>
        <taxon>Cryptosporangiaceae</taxon>
        <taxon>Cryptosporangium</taxon>
    </lineage>
</organism>
<reference evidence="2" key="1">
    <citation type="journal article" date="2019" name="Int. J. Syst. Evol. Microbiol.">
        <title>The Global Catalogue of Microorganisms (GCM) 10K type strain sequencing project: providing services to taxonomists for standard genome sequencing and annotation.</title>
        <authorList>
            <consortium name="The Broad Institute Genomics Platform"/>
            <consortium name="The Broad Institute Genome Sequencing Center for Infectious Disease"/>
            <person name="Wu L."/>
            <person name="Ma J."/>
        </authorList>
    </citation>
    <scope>NUCLEOTIDE SEQUENCE [LARGE SCALE GENOMIC DNA]</scope>
    <source>
        <strain evidence="2">JCM 10425</strain>
    </source>
</reference>
<proteinExistence type="predicted"/>